<dbReference type="AlphaFoldDB" id="A0AA38RRJ6"/>
<dbReference type="InterPro" id="IPR029063">
    <property type="entry name" value="SAM-dependent_MTases_sf"/>
</dbReference>
<sequence length="380" mass="41853">MADTHNAATAEQTAATTGTPPASSPVAAPAAEDVPASTGSSDEDEPGLLPPQHWVQLAAEGGRDDSDADSAVGSDVASSTESVTSSILHYRTILGRTYHSDVGNAQYWGSNDEVQNDALDIQHHVLTLSAGGKLYHAPLPDNMQDVLDIGTGTGIWAIDFADSHPDTQVVGTDISPIQPTWVPPNLKFEIEDCTQEWTFPPNKFDFIQLRWLIGSVKDWTALFREAYKCCKPGGYVESNEGNPVIETDDGDLDPTSAMGQWSSFFVEGERRMGQSFSIVTQGVQRKAMEEAGFVDVHEEEHKIPIGSWPKDKRLKEVGQFSQLLLERDADGIINYLAGVIQGWSKEEISVYIAYFRRQMRSQTHHAYYRQKIVWGRKPTA</sequence>
<dbReference type="Proteomes" id="UP001174694">
    <property type="component" value="Unassembled WGS sequence"/>
</dbReference>
<dbReference type="GO" id="GO:0032259">
    <property type="term" value="P:methylation"/>
    <property type="evidence" value="ECO:0007669"/>
    <property type="project" value="UniProtKB-KW"/>
</dbReference>
<protein>
    <submittedName>
        <fullName evidence="3">Methyltransferase domain-containing protein</fullName>
    </submittedName>
</protein>
<evidence type="ECO:0000256" key="2">
    <source>
        <dbReference type="SAM" id="MobiDB-lite"/>
    </source>
</evidence>
<evidence type="ECO:0000313" key="3">
    <source>
        <dbReference type="EMBL" id="KAJ9155342.1"/>
    </source>
</evidence>
<evidence type="ECO:0000313" key="4">
    <source>
        <dbReference type="Proteomes" id="UP001174694"/>
    </source>
</evidence>
<organism evidence="3 4">
    <name type="scientific">Pleurostoma richardsiae</name>
    <dbReference type="NCBI Taxonomy" id="41990"/>
    <lineage>
        <taxon>Eukaryota</taxon>
        <taxon>Fungi</taxon>
        <taxon>Dikarya</taxon>
        <taxon>Ascomycota</taxon>
        <taxon>Pezizomycotina</taxon>
        <taxon>Sordariomycetes</taxon>
        <taxon>Sordariomycetidae</taxon>
        <taxon>Calosphaeriales</taxon>
        <taxon>Pleurostomataceae</taxon>
        <taxon>Pleurostoma</taxon>
    </lineage>
</organism>
<dbReference type="GO" id="GO:0008168">
    <property type="term" value="F:methyltransferase activity"/>
    <property type="evidence" value="ECO:0007669"/>
    <property type="project" value="UniProtKB-KW"/>
</dbReference>
<dbReference type="CDD" id="cd02440">
    <property type="entry name" value="AdoMet_MTases"/>
    <property type="match status" value="1"/>
</dbReference>
<evidence type="ECO:0000256" key="1">
    <source>
        <dbReference type="ARBA" id="ARBA00038158"/>
    </source>
</evidence>
<reference evidence="3" key="1">
    <citation type="submission" date="2022-07" db="EMBL/GenBank/DDBJ databases">
        <title>Fungi with potential for degradation of polypropylene.</title>
        <authorList>
            <person name="Gostincar C."/>
        </authorList>
    </citation>
    <scope>NUCLEOTIDE SEQUENCE</scope>
    <source>
        <strain evidence="3">EXF-13308</strain>
    </source>
</reference>
<dbReference type="EMBL" id="JANBVO010000003">
    <property type="protein sequence ID" value="KAJ9155342.1"/>
    <property type="molecule type" value="Genomic_DNA"/>
</dbReference>
<feature type="region of interest" description="Disordered" evidence="2">
    <location>
        <begin position="1"/>
        <end position="50"/>
    </location>
</feature>
<feature type="compositionally biased region" description="Low complexity" evidence="2">
    <location>
        <begin position="7"/>
        <end position="38"/>
    </location>
</feature>
<accession>A0AA38RRJ6</accession>
<dbReference type="PANTHER" id="PTHR43591:SF10">
    <property type="entry name" value="ABC TRANSMEMBRANE TYPE-1 DOMAIN-CONTAINING PROTEIN-RELATED"/>
    <property type="match status" value="1"/>
</dbReference>
<dbReference type="Pfam" id="PF13489">
    <property type="entry name" value="Methyltransf_23"/>
    <property type="match status" value="1"/>
</dbReference>
<comment type="similarity">
    <text evidence="1">Belongs to the methyltransferase superfamily. LaeA methyltransferase family.</text>
</comment>
<proteinExistence type="inferred from homology"/>
<name>A0AA38RRJ6_9PEZI</name>
<dbReference type="PANTHER" id="PTHR43591">
    <property type="entry name" value="METHYLTRANSFERASE"/>
    <property type="match status" value="1"/>
</dbReference>
<keyword evidence="3" id="KW-0808">Transferase</keyword>
<gene>
    <name evidence="3" type="ORF">NKR23_g1532</name>
</gene>
<keyword evidence="3" id="KW-0489">Methyltransferase</keyword>
<dbReference type="Gene3D" id="3.40.50.150">
    <property type="entry name" value="Vaccinia Virus protein VP39"/>
    <property type="match status" value="1"/>
</dbReference>
<dbReference type="SUPFAM" id="SSF53335">
    <property type="entry name" value="S-adenosyl-L-methionine-dependent methyltransferases"/>
    <property type="match status" value="1"/>
</dbReference>
<keyword evidence="4" id="KW-1185">Reference proteome</keyword>
<comment type="caution">
    <text evidence="3">The sequence shown here is derived from an EMBL/GenBank/DDBJ whole genome shotgun (WGS) entry which is preliminary data.</text>
</comment>